<organism evidence="5 6">
    <name type="scientific">Christiangramia antarctica</name>
    <dbReference type="NCBI Taxonomy" id="2058158"/>
    <lineage>
        <taxon>Bacteria</taxon>
        <taxon>Pseudomonadati</taxon>
        <taxon>Bacteroidota</taxon>
        <taxon>Flavobacteriia</taxon>
        <taxon>Flavobacteriales</taxon>
        <taxon>Flavobacteriaceae</taxon>
        <taxon>Christiangramia</taxon>
    </lineage>
</organism>
<feature type="domain" description="Non-reducing end beta-L-arabinofuranosidase-like GH127 middle" evidence="4">
    <location>
        <begin position="438"/>
        <end position="533"/>
    </location>
</feature>
<feature type="domain" description="Non-reducing end beta-L-arabinofuranosidase-like GH127 catalytic" evidence="1">
    <location>
        <begin position="47"/>
        <end position="427"/>
    </location>
</feature>
<dbReference type="InterPro" id="IPR012878">
    <property type="entry name" value="Beta-AFase-like_GH127_cat"/>
</dbReference>
<name>A0ABW5X974_9FLAO</name>
<dbReference type="InterPro" id="IPR049046">
    <property type="entry name" value="Beta-AFase-like_GH127_middle"/>
</dbReference>
<evidence type="ECO:0000259" key="2">
    <source>
        <dbReference type="Pfam" id="PF16375"/>
    </source>
</evidence>
<comment type="caution">
    <text evidence="5">The sequence shown here is derived from an EMBL/GenBank/DDBJ whole genome shotgun (WGS) entry which is preliminary data.</text>
</comment>
<dbReference type="InterPro" id="IPR032275">
    <property type="entry name" value="DUF4986"/>
</dbReference>
<dbReference type="PANTHER" id="PTHR31151">
    <property type="entry name" value="PROLINE-TRNA LIGASE (DUF1680)"/>
    <property type="match status" value="1"/>
</dbReference>
<dbReference type="Pfam" id="PF20620">
    <property type="entry name" value="DUF6805"/>
    <property type="match status" value="1"/>
</dbReference>
<sequence>MKQRIFKDRSFPGSRFLLVFSALLILNGFVATAQESQEKLMLFPLQDVQLKKSPFKNAMLVDMDYMLELDPDRLLAPFLREAGLKPKAESYTNWENTGLDGHTAGHYLTALSLMYASTRNEEASARLDYMLEELKKVQQANGNGYIGGVPGSKKLWQEIAKGEINAGSFSLNDKWVPLYNIHKTYAGLRDAYQIAGREKAKPMLVAFTDWMLEVTSKLSEEQIQKLLISEHGGLNEVFADVAEITGDQKYLDLAYSFSQKTLLEPLEKERDVLNGMHANTQIPKVIGFEAIASLDQNKDYHEAAKYFWDNVVKKRTVAIGGNSVREHFNPTDDFSTMISDVQGPETCNTYNMLKLSKKLFLAEADEKYIDFYEQGLYNHILSSQHPEKGGFVYFTPMRPGHYRVYSQPETSFWCCVGSGIENHGKYNELIYAHTENDLFVNLFIPSTLNWEEKGLKLTQETAFPEEETTSFLIHTKAPQQLNLKLRYPRWVSPGELEIHVNGEPIKINIAPGNYISLSRNWKDGDRVDIKLPIHLTSESLPDGSNYKALKYGPLILAAKTGNEDMEGLFADASRGGHIAAGKTIPLTEMPYFLSDKTENIENLVKKVPGKKLTFSAAEVLYPAGYRDLEFIPFYKVHESRYVMYLPLETIKGIKEIKEKLKQQEKEEKILAAMTIDKVFPGEQQPEADHFIKSENSNMGVNQDRHWRDATGWFSYVLQDQKSEAEELRVTYYGTDRNRKFKILIEGIIIAEENFKDDKGDIFYTKEYLLPKKLMKQHRKELTIRFEAAEGSSTAGIYGVRLMKTEKK</sequence>
<dbReference type="Pfam" id="PF20736">
    <property type="entry name" value="Glyco_hydro127M"/>
    <property type="match status" value="1"/>
</dbReference>
<evidence type="ECO:0000313" key="5">
    <source>
        <dbReference type="EMBL" id="MFD2835501.1"/>
    </source>
</evidence>
<reference evidence="6" key="1">
    <citation type="journal article" date="2019" name="Int. J. Syst. Evol. Microbiol.">
        <title>The Global Catalogue of Microorganisms (GCM) 10K type strain sequencing project: providing services to taxonomists for standard genome sequencing and annotation.</title>
        <authorList>
            <consortium name="The Broad Institute Genomics Platform"/>
            <consortium name="The Broad Institute Genome Sequencing Center for Infectious Disease"/>
            <person name="Wu L."/>
            <person name="Ma J."/>
        </authorList>
    </citation>
    <scope>NUCLEOTIDE SEQUENCE [LARGE SCALE GENOMIC DNA]</scope>
    <source>
        <strain evidence="6">KCTC 52925</strain>
    </source>
</reference>
<gene>
    <name evidence="5" type="ORF">ACFSYS_19570</name>
</gene>
<keyword evidence="6" id="KW-1185">Reference proteome</keyword>
<dbReference type="InterPro" id="IPR008928">
    <property type="entry name" value="6-hairpin_glycosidase_sf"/>
</dbReference>
<dbReference type="Pfam" id="PF07944">
    <property type="entry name" value="Beta-AFase-like_GH127_cat"/>
    <property type="match status" value="1"/>
</dbReference>
<evidence type="ECO:0000259" key="3">
    <source>
        <dbReference type="Pfam" id="PF20620"/>
    </source>
</evidence>
<feature type="domain" description="Glycoside hydrolase GH146 substrate-binding" evidence="3">
    <location>
        <begin position="670"/>
        <end position="802"/>
    </location>
</feature>
<accession>A0ABW5X974</accession>
<evidence type="ECO:0000259" key="1">
    <source>
        <dbReference type="Pfam" id="PF07944"/>
    </source>
</evidence>
<feature type="domain" description="DUF4986" evidence="2">
    <location>
        <begin position="561"/>
        <end position="644"/>
    </location>
</feature>
<dbReference type="EMBL" id="JBHUOJ010000041">
    <property type="protein sequence ID" value="MFD2835501.1"/>
    <property type="molecule type" value="Genomic_DNA"/>
</dbReference>
<dbReference type="Pfam" id="PF16375">
    <property type="entry name" value="DUF4986"/>
    <property type="match status" value="1"/>
</dbReference>
<dbReference type="Proteomes" id="UP001597438">
    <property type="component" value="Unassembled WGS sequence"/>
</dbReference>
<dbReference type="PANTHER" id="PTHR31151:SF0">
    <property type="entry name" value="PROLINE-TRNA LIGASE (DUF1680)"/>
    <property type="match status" value="1"/>
</dbReference>
<dbReference type="SUPFAM" id="SSF48208">
    <property type="entry name" value="Six-hairpin glycosidases"/>
    <property type="match status" value="1"/>
</dbReference>
<evidence type="ECO:0000313" key="6">
    <source>
        <dbReference type="Proteomes" id="UP001597438"/>
    </source>
</evidence>
<dbReference type="RefSeq" id="WP_251742244.1">
    <property type="nucleotide sequence ID" value="NZ_JBHUOJ010000041.1"/>
</dbReference>
<proteinExistence type="predicted"/>
<protein>
    <submittedName>
        <fullName evidence="5">Beta-L-arabinofuranosidase domain-containing protein</fullName>
    </submittedName>
</protein>
<dbReference type="InterPro" id="IPR046544">
    <property type="entry name" value="GH146_SB_dom"/>
</dbReference>
<evidence type="ECO:0000259" key="4">
    <source>
        <dbReference type="Pfam" id="PF20736"/>
    </source>
</evidence>